<name>A0A058ZD89_FONAL</name>
<dbReference type="RefSeq" id="XP_009493479.1">
    <property type="nucleotide sequence ID" value="XM_009495204.1"/>
</dbReference>
<dbReference type="Pfam" id="PF01490">
    <property type="entry name" value="Aa_trans"/>
    <property type="match status" value="1"/>
</dbReference>
<dbReference type="PANTHER" id="PTHR22950">
    <property type="entry name" value="AMINO ACID TRANSPORTER"/>
    <property type="match status" value="1"/>
</dbReference>
<feature type="transmembrane region" description="Helical" evidence="6">
    <location>
        <begin position="342"/>
        <end position="368"/>
    </location>
</feature>
<dbReference type="EMBL" id="KB932202">
    <property type="protein sequence ID" value="KCV71901.1"/>
    <property type="molecule type" value="Genomic_DNA"/>
</dbReference>
<dbReference type="STRING" id="691883.A0A058ZD89"/>
<dbReference type="GeneID" id="20526035"/>
<dbReference type="InterPro" id="IPR013057">
    <property type="entry name" value="AA_transpt_TM"/>
</dbReference>
<dbReference type="OMA" id="ICTHWYQ"/>
<dbReference type="AlphaFoldDB" id="A0A058ZD89"/>
<evidence type="ECO:0000256" key="5">
    <source>
        <dbReference type="SAM" id="MobiDB-lite"/>
    </source>
</evidence>
<feature type="transmembrane region" description="Helical" evidence="6">
    <location>
        <begin position="489"/>
        <end position="512"/>
    </location>
</feature>
<keyword evidence="2 6" id="KW-0812">Transmembrane</keyword>
<protein>
    <recommendedName>
        <fullName evidence="7">Amino acid transporter transmembrane domain-containing protein</fullName>
    </recommendedName>
</protein>
<feature type="transmembrane region" description="Helical" evidence="6">
    <location>
        <begin position="270"/>
        <end position="292"/>
    </location>
</feature>
<feature type="transmembrane region" description="Helical" evidence="6">
    <location>
        <begin position="210"/>
        <end position="232"/>
    </location>
</feature>
<evidence type="ECO:0000256" key="1">
    <source>
        <dbReference type="ARBA" id="ARBA00004141"/>
    </source>
</evidence>
<feature type="transmembrane region" description="Helical" evidence="6">
    <location>
        <begin position="312"/>
        <end position="330"/>
    </location>
</feature>
<organism evidence="8">
    <name type="scientific">Fonticula alba</name>
    <name type="common">Slime mold</name>
    <dbReference type="NCBI Taxonomy" id="691883"/>
    <lineage>
        <taxon>Eukaryota</taxon>
        <taxon>Rotosphaerida</taxon>
        <taxon>Fonticulaceae</taxon>
        <taxon>Fonticula</taxon>
    </lineage>
</organism>
<evidence type="ECO:0000256" key="3">
    <source>
        <dbReference type="ARBA" id="ARBA00022989"/>
    </source>
</evidence>
<dbReference type="PANTHER" id="PTHR22950:SF349">
    <property type="entry name" value="AMINO ACID TRANSPORTER TRANSMEMBRANE DOMAIN-CONTAINING PROTEIN"/>
    <property type="match status" value="1"/>
</dbReference>
<feature type="transmembrane region" description="Helical" evidence="6">
    <location>
        <begin position="244"/>
        <end position="263"/>
    </location>
</feature>
<accession>A0A058ZD89</accession>
<evidence type="ECO:0000256" key="6">
    <source>
        <dbReference type="SAM" id="Phobius"/>
    </source>
</evidence>
<feature type="transmembrane region" description="Helical" evidence="6">
    <location>
        <begin position="453"/>
        <end position="477"/>
    </location>
</feature>
<evidence type="ECO:0000313" key="8">
    <source>
        <dbReference type="EMBL" id="KCV71901.1"/>
    </source>
</evidence>
<proteinExistence type="predicted"/>
<evidence type="ECO:0000256" key="4">
    <source>
        <dbReference type="ARBA" id="ARBA00023136"/>
    </source>
</evidence>
<feature type="domain" description="Amino acid transporter transmembrane" evidence="7">
    <location>
        <begin position="129"/>
        <end position="507"/>
    </location>
</feature>
<sequence>MTGSSPDAQPLLDPNSAPAVFSLYDDDADDYGSHQQAELSINHNSGSTDLDSEIAPSASSAFRRVQSASHVSSLGQPVPGADAALLPPGKDTGLSYDALSSDADSVQTRNRSATSPGHFDTMPVLSHLTTTFQTLMNITKSIVGAGSFMLPYCLKNMGIIGGSLTIILFGLVCTYSVLILVRCKRLVASRTFKRELTYVDLAREVFGPSLSVGVFLLLIFASLGVSASYIVFVGDTMHDAYPRFSSFDYKLVTTLIILPITWLRTLKALSYTSVVGTLCLVVGMVVTMVYGFDHHLDDLRTADPTLIRFDTYFHSFGSVAFLFCISFLVLPIERSMRYPRRFWLPLALSVAFVSLSNIVFAILGYLFFGEDICSNILHNLTIPSVLVDVIKVAICIDLIFTYPLIFSAGREIVENALLRPGVVHSLDYLKRCGIRTVLVALTFGLAQVKSFGLITNLVGVPMSLLAFVCPPMMHFMLVGWHGVRPFERWVYTLIVVGGLACAILTTVIEFIVVREDCGAMADALGGCISSLAAGAAA</sequence>
<keyword evidence="3 6" id="KW-1133">Transmembrane helix</keyword>
<reference evidence="8" key="1">
    <citation type="submission" date="2013-04" db="EMBL/GenBank/DDBJ databases">
        <title>The Genome Sequence of Fonticula alba ATCC 38817.</title>
        <authorList>
            <consortium name="The Broad Institute Genomics Platform"/>
            <person name="Russ C."/>
            <person name="Cuomo C."/>
            <person name="Burger G."/>
            <person name="Gray M.W."/>
            <person name="Holland P.W.H."/>
            <person name="King N."/>
            <person name="Lang F.B.F."/>
            <person name="Roger A.J."/>
            <person name="Ruiz-Trillo I."/>
            <person name="Brown M."/>
            <person name="Walker B."/>
            <person name="Young S."/>
            <person name="Zeng Q."/>
            <person name="Gargeya S."/>
            <person name="Fitzgerald M."/>
            <person name="Haas B."/>
            <person name="Abouelleil A."/>
            <person name="Allen A.W."/>
            <person name="Alvarado L."/>
            <person name="Arachchi H.M."/>
            <person name="Berlin A.M."/>
            <person name="Chapman S.B."/>
            <person name="Gainer-Dewar J."/>
            <person name="Goldberg J."/>
            <person name="Griggs A."/>
            <person name="Gujja S."/>
            <person name="Hansen M."/>
            <person name="Howarth C."/>
            <person name="Imamovic A."/>
            <person name="Ireland A."/>
            <person name="Larimer J."/>
            <person name="McCowan C."/>
            <person name="Murphy C."/>
            <person name="Pearson M."/>
            <person name="Poon T.W."/>
            <person name="Priest M."/>
            <person name="Roberts A."/>
            <person name="Saif S."/>
            <person name="Shea T."/>
            <person name="Sisk P."/>
            <person name="Sykes S."/>
            <person name="Wortman J."/>
            <person name="Nusbaum C."/>
            <person name="Birren B."/>
        </authorList>
    </citation>
    <scope>NUCLEOTIDE SEQUENCE [LARGE SCALE GENOMIC DNA]</scope>
    <source>
        <strain evidence="8">ATCC 38817</strain>
    </source>
</reference>
<keyword evidence="9" id="KW-1185">Reference proteome</keyword>
<dbReference type="eggNOG" id="KOG1304">
    <property type="taxonomic scope" value="Eukaryota"/>
</dbReference>
<comment type="subcellular location">
    <subcellularLocation>
        <location evidence="1">Membrane</location>
        <topology evidence="1">Multi-pass membrane protein</topology>
    </subcellularLocation>
</comment>
<gene>
    <name evidence="8" type="ORF">H696_01310</name>
</gene>
<evidence type="ECO:0000256" key="2">
    <source>
        <dbReference type="ARBA" id="ARBA00022692"/>
    </source>
</evidence>
<dbReference type="Proteomes" id="UP000030693">
    <property type="component" value="Unassembled WGS sequence"/>
</dbReference>
<evidence type="ECO:0000259" key="7">
    <source>
        <dbReference type="Pfam" id="PF01490"/>
    </source>
</evidence>
<feature type="transmembrane region" description="Helical" evidence="6">
    <location>
        <begin position="380"/>
        <end position="400"/>
    </location>
</feature>
<dbReference type="GO" id="GO:0015179">
    <property type="term" value="F:L-amino acid transmembrane transporter activity"/>
    <property type="evidence" value="ECO:0007669"/>
    <property type="project" value="TreeGrafter"/>
</dbReference>
<evidence type="ECO:0000313" key="9">
    <source>
        <dbReference type="Proteomes" id="UP000030693"/>
    </source>
</evidence>
<feature type="transmembrane region" description="Helical" evidence="6">
    <location>
        <begin position="157"/>
        <end position="181"/>
    </location>
</feature>
<dbReference type="GO" id="GO:0005774">
    <property type="term" value="C:vacuolar membrane"/>
    <property type="evidence" value="ECO:0007669"/>
    <property type="project" value="TreeGrafter"/>
</dbReference>
<dbReference type="OrthoDB" id="1684102at2759"/>
<feature type="region of interest" description="Disordered" evidence="5">
    <location>
        <begin position="1"/>
        <end position="33"/>
    </location>
</feature>
<keyword evidence="4 6" id="KW-0472">Membrane</keyword>